<dbReference type="AlphaFoldDB" id="A0A165F0X2"/>
<feature type="region of interest" description="Disordered" evidence="5">
    <location>
        <begin position="190"/>
        <end position="238"/>
    </location>
</feature>
<keyword evidence="2 6" id="KW-0689">Ribosomal protein</keyword>
<dbReference type="SUPFAM" id="SSF52166">
    <property type="entry name" value="Ribosomal protein L4"/>
    <property type="match status" value="1"/>
</dbReference>
<dbReference type="Gene3D" id="3.40.1370.10">
    <property type="match status" value="1"/>
</dbReference>
<evidence type="ECO:0000313" key="7">
    <source>
        <dbReference type="Proteomes" id="UP000076842"/>
    </source>
</evidence>
<dbReference type="HAMAP" id="MF_01328_B">
    <property type="entry name" value="Ribosomal_uL4_B"/>
    <property type="match status" value="1"/>
</dbReference>
<name>A0A165F0X2_9BASI</name>
<dbReference type="Proteomes" id="UP000076842">
    <property type="component" value="Unassembled WGS sequence"/>
</dbReference>
<accession>A0A165F0X2</accession>
<dbReference type="GO" id="GO:0006412">
    <property type="term" value="P:translation"/>
    <property type="evidence" value="ECO:0007669"/>
    <property type="project" value="InterPro"/>
</dbReference>
<feature type="region of interest" description="Disordered" evidence="5">
    <location>
        <begin position="90"/>
        <end position="109"/>
    </location>
</feature>
<dbReference type="GO" id="GO:0005840">
    <property type="term" value="C:ribosome"/>
    <property type="evidence" value="ECO:0007669"/>
    <property type="project" value="UniProtKB-KW"/>
</dbReference>
<dbReference type="GO" id="GO:0003735">
    <property type="term" value="F:structural constituent of ribosome"/>
    <property type="evidence" value="ECO:0007669"/>
    <property type="project" value="InterPro"/>
</dbReference>
<keyword evidence="7" id="KW-1185">Reference proteome</keyword>
<dbReference type="InterPro" id="IPR002136">
    <property type="entry name" value="Ribosomal_uL4"/>
</dbReference>
<dbReference type="STRING" id="1353952.A0A165F0X2"/>
<dbReference type="InterPro" id="IPR013005">
    <property type="entry name" value="Ribosomal_uL4-like"/>
</dbReference>
<dbReference type="GO" id="GO:1990904">
    <property type="term" value="C:ribonucleoprotein complex"/>
    <property type="evidence" value="ECO:0007669"/>
    <property type="project" value="UniProtKB-KW"/>
</dbReference>
<dbReference type="InterPro" id="IPR023574">
    <property type="entry name" value="Ribosomal_uL4_dom_sf"/>
</dbReference>
<feature type="compositionally biased region" description="Acidic residues" evidence="5">
    <location>
        <begin position="98"/>
        <end position="109"/>
    </location>
</feature>
<dbReference type="EMBL" id="KV423986">
    <property type="protein sequence ID" value="KZT55952.1"/>
    <property type="molecule type" value="Genomic_DNA"/>
</dbReference>
<dbReference type="InParanoid" id="A0A165F0X2"/>
<dbReference type="PANTHER" id="PTHR10746">
    <property type="entry name" value="50S RIBOSOMAL PROTEIN L4"/>
    <property type="match status" value="1"/>
</dbReference>
<evidence type="ECO:0000256" key="2">
    <source>
        <dbReference type="ARBA" id="ARBA00022980"/>
    </source>
</evidence>
<dbReference type="PANTHER" id="PTHR10746:SF6">
    <property type="entry name" value="LARGE RIBOSOMAL SUBUNIT PROTEIN UL4M"/>
    <property type="match status" value="1"/>
</dbReference>
<proteinExistence type="inferred from homology"/>
<dbReference type="NCBIfam" id="TIGR03953">
    <property type="entry name" value="rplD_bact"/>
    <property type="match status" value="1"/>
</dbReference>
<reference evidence="6 7" key="1">
    <citation type="journal article" date="2016" name="Mol. Biol. Evol.">
        <title>Comparative Genomics of Early-Diverging Mushroom-Forming Fungi Provides Insights into the Origins of Lignocellulose Decay Capabilities.</title>
        <authorList>
            <person name="Nagy L.G."/>
            <person name="Riley R."/>
            <person name="Tritt A."/>
            <person name="Adam C."/>
            <person name="Daum C."/>
            <person name="Floudas D."/>
            <person name="Sun H."/>
            <person name="Yadav J.S."/>
            <person name="Pangilinan J."/>
            <person name="Larsson K.H."/>
            <person name="Matsuura K."/>
            <person name="Barry K."/>
            <person name="Labutti K."/>
            <person name="Kuo R."/>
            <person name="Ohm R.A."/>
            <person name="Bhattacharya S.S."/>
            <person name="Shirouzu T."/>
            <person name="Yoshinaga Y."/>
            <person name="Martin F.M."/>
            <person name="Grigoriev I.V."/>
            <person name="Hibbett D.S."/>
        </authorList>
    </citation>
    <scope>NUCLEOTIDE SEQUENCE [LARGE SCALE GENOMIC DNA]</scope>
    <source>
        <strain evidence="6 7">HHB12733</strain>
    </source>
</reference>
<evidence type="ECO:0000256" key="1">
    <source>
        <dbReference type="ARBA" id="ARBA00010528"/>
    </source>
</evidence>
<keyword evidence="3" id="KW-0687">Ribonucleoprotein</keyword>
<evidence type="ECO:0000256" key="3">
    <source>
        <dbReference type="ARBA" id="ARBA00023274"/>
    </source>
</evidence>
<organism evidence="6 7">
    <name type="scientific">Calocera cornea HHB12733</name>
    <dbReference type="NCBI Taxonomy" id="1353952"/>
    <lineage>
        <taxon>Eukaryota</taxon>
        <taxon>Fungi</taxon>
        <taxon>Dikarya</taxon>
        <taxon>Basidiomycota</taxon>
        <taxon>Agaricomycotina</taxon>
        <taxon>Dacrymycetes</taxon>
        <taxon>Dacrymycetales</taxon>
        <taxon>Dacrymycetaceae</taxon>
        <taxon>Calocera</taxon>
    </lineage>
</organism>
<sequence length="399" mass="43479">MRIWWSVLSVRSGSDFGRRAKWARARAPTGSTHFALPPTYHSLVWACHSLQSLNTSSGAMFALLVQSRRAPVLLARRAFSSSQLARASVEPGGSSLQEEADLSSAEEDPAERWLATTSISELRSISVVKAAPWEPKPVHIPLSSLLTRQPNQPRASSNVIALEPSVFDHPIRRDILHLCVNYYRDGLRQGTASTKNRAEVSGSGKKLRPQKGSGRARLGDRGNPMLRGGGRAFGPKPRDFSTALPKKMVEMGLRVALTAKLREHALGVVETLKWPGVKTGEFRRKVSSLGWKKVLFIAGADEVPANLVRSSNNLQGVACTTAKDTTVYDLLKWPTVVMDVAAVDWFHRHLAKAPLAIEDISGPLPPMPSVGTEGEQLDADGAEILHRDNAETQSSEALI</sequence>
<protein>
    <recommendedName>
        <fullName evidence="4">Large ribosomal subunit protein uL4m</fullName>
    </recommendedName>
</protein>
<dbReference type="OrthoDB" id="275876at2759"/>
<evidence type="ECO:0000313" key="6">
    <source>
        <dbReference type="EMBL" id="KZT55952.1"/>
    </source>
</evidence>
<dbReference type="Pfam" id="PF00573">
    <property type="entry name" value="Ribosomal_L4"/>
    <property type="match status" value="1"/>
</dbReference>
<comment type="similarity">
    <text evidence="1">Belongs to the universal ribosomal protein uL4 family.</text>
</comment>
<evidence type="ECO:0000256" key="4">
    <source>
        <dbReference type="ARBA" id="ARBA00040565"/>
    </source>
</evidence>
<gene>
    <name evidence="6" type="ORF">CALCODRAFT_336786</name>
</gene>
<evidence type="ECO:0000256" key="5">
    <source>
        <dbReference type="SAM" id="MobiDB-lite"/>
    </source>
</evidence>